<reference evidence="2 3" key="1">
    <citation type="submission" date="2019-02" db="EMBL/GenBank/DDBJ databases">
        <title>Deep-cultivation of Planctomycetes and their phenomic and genomic characterization uncovers novel biology.</title>
        <authorList>
            <person name="Wiegand S."/>
            <person name="Jogler M."/>
            <person name="Boedeker C."/>
            <person name="Pinto D."/>
            <person name="Vollmers J."/>
            <person name="Rivas-Marin E."/>
            <person name="Kohn T."/>
            <person name="Peeters S.H."/>
            <person name="Heuer A."/>
            <person name="Rast P."/>
            <person name="Oberbeckmann S."/>
            <person name="Bunk B."/>
            <person name="Jeske O."/>
            <person name="Meyerdierks A."/>
            <person name="Storesund J.E."/>
            <person name="Kallscheuer N."/>
            <person name="Luecker S."/>
            <person name="Lage O.M."/>
            <person name="Pohl T."/>
            <person name="Merkel B.J."/>
            <person name="Hornburger P."/>
            <person name="Mueller R.-W."/>
            <person name="Bruemmer F."/>
            <person name="Labrenz M."/>
            <person name="Spormann A.M."/>
            <person name="Op den Camp H."/>
            <person name="Overmann J."/>
            <person name="Amann R."/>
            <person name="Jetten M.S.M."/>
            <person name="Mascher T."/>
            <person name="Medema M.H."/>
            <person name="Devos D.P."/>
            <person name="Kaster A.-K."/>
            <person name="Ovreas L."/>
            <person name="Rohde M."/>
            <person name="Galperin M.Y."/>
            <person name="Jogler C."/>
        </authorList>
    </citation>
    <scope>NUCLEOTIDE SEQUENCE [LARGE SCALE GENOMIC DNA]</scope>
    <source>
        <strain evidence="2 3">Pan181</strain>
    </source>
</reference>
<evidence type="ECO:0000313" key="2">
    <source>
        <dbReference type="EMBL" id="QDU55814.1"/>
    </source>
</evidence>
<protein>
    <recommendedName>
        <fullName evidence="1">PSP1 C-terminal domain-containing protein</fullName>
    </recommendedName>
</protein>
<dbReference type="EMBL" id="CP036278">
    <property type="protein sequence ID" value="QDU55814.1"/>
    <property type="molecule type" value="Genomic_DNA"/>
</dbReference>
<dbReference type="AlphaFoldDB" id="A0A518AM73"/>
<sequence>MSSHIVRVGAMGVVGRFRSPDGTCYPRDRRVVVRTVRGLEMGQILAEPQPEQPADQADGEVLRLMTTEDELLAERLERRRDQAFTECVNLLAARGLKAALVDVELLLDGQGLYFYFLGEVSPEVEALTSELAEVYDSTVKFRQFTDTLLEGCGPGCGTEEAAGQGGCSSCTSCAVANVCKK</sequence>
<accession>A0A518AM73</accession>
<organism evidence="2 3">
    <name type="scientific">Aeoliella mucimassa</name>
    <dbReference type="NCBI Taxonomy" id="2527972"/>
    <lineage>
        <taxon>Bacteria</taxon>
        <taxon>Pseudomonadati</taxon>
        <taxon>Planctomycetota</taxon>
        <taxon>Planctomycetia</taxon>
        <taxon>Pirellulales</taxon>
        <taxon>Lacipirellulaceae</taxon>
        <taxon>Aeoliella</taxon>
    </lineage>
</organism>
<dbReference type="InterPro" id="IPR007557">
    <property type="entry name" value="PSP1_C"/>
</dbReference>
<evidence type="ECO:0000259" key="1">
    <source>
        <dbReference type="PROSITE" id="PS51411"/>
    </source>
</evidence>
<keyword evidence="3" id="KW-1185">Reference proteome</keyword>
<proteinExistence type="predicted"/>
<feature type="domain" description="PSP1 C-terminal" evidence="1">
    <location>
        <begin position="59"/>
        <end position="144"/>
    </location>
</feature>
<dbReference type="PROSITE" id="PS51411">
    <property type="entry name" value="PSP1_C"/>
    <property type="match status" value="1"/>
</dbReference>
<dbReference type="RefSeq" id="WP_197529104.1">
    <property type="nucleotide sequence ID" value="NZ_CP036278.1"/>
</dbReference>
<dbReference type="KEGG" id="amuc:Pan181_20100"/>
<dbReference type="Proteomes" id="UP000315750">
    <property type="component" value="Chromosome"/>
</dbReference>
<evidence type="ECO:0000313" key="3">
    <source>
        <dbReference type="Proteomes" id="UP000315750"/>
    </source>
</evidence>
<gene>
    <name evidence="2" type="ORF">Pan181_20100</name>
</gene>
<name>A0A518AM73_9BACT</name>
<dbReference type="Pfam" id="PF04468">
    <property type="entry name" value="PSP1"/>
    <property type="match status" value="1"/>
</dbReference>